<keyword evidence="6" id="KW-1185">Reference proteome</keyword>
<dbReference type="InterPro" id="IPR005823">
    <property type="entry name" value="Ribosomal_uL13_bac-type"/>
</dbReference>
<dbReference type="PANTHER" id="PTHR11545:SF2">
    <property type="entry name" value="LARGE RIBOSOMAL SUBUNIT PROTEIN UL13M"/>
    <property type="match status" value="1"/>
</dbReference>
<dbReference type="SUPFAM" id="SSF52161">
    <property type="entry name" value="Ribosomal protein L13"/>
    <property type="match status" value="1"/>
</dbReference>
<proteinExistence type="inferred from homology"/>
<dbReference type="PROSITE" id="PS00783">
    <property type="entry name" value="RIBOSOMAL_L13"/>
    <property type="match status" value="1"/>
</dbReference>
<evidence type="ECO:0000313" key="6">
    <source>
        <dbReference type="Proteomes" id="UP000769528"/>
    </source>
</evidence>
<organism evidence="5 6">
    <name type="scientific">Wickerhamomyces mucosus</name>
    <dbReference type="NCBI Taxonomy" id="1378264"/>
    <lineage>
        <taxon>Eukaryota</taxon>
        <taxon>Fungi</taxon>
        <taxon>Dikarya</taxon>
        <taxon>Ascomycota</taxon>
        <taxon>Saccharomycotina</taxon>
        <taxon>Saccharomycetes</taxon>
        <taxon>Phaffomycetales</taxon>
        <taxon>Wickerhamomycetaceae</taxon>
        <taxon>Wickerhamomyces</taxon>
    </lineage>
</organism>
<dbReference type="PANTHER" id="PTHR11545">
    <property type="entry name" value="RIBOSOMAL PROTEIN L13"/>
    <property type="match status" value="1"/>
</dbReference>
<dbReference type="GO" id="GO:0006412">
    <property type="term" value="P:translation"/>
    <property type="evidence" value="ECO:0007669"/>
    <property type="project" value="InterPro"/>
</dbReference>
<keyword evidence="2 4" id="KW-0689">Ribosomal protein</keyword>
<evidence type="ECO:0000256" key="2">
    <source>
        <dbReference type="ARBA" id="ARBA00022980"/>
    </source>
</evidence>
<accession>A0A9P8PWG7</accession>
<name>A0A9P8PWG7_9ASCO</name>
<dbReference type="InterPro" id="IPR005822">
    <property type="entry name" value="Ribosomal_uL13"/>
</dbReference>
<reference evidence="5" key="2">
    <citation type="submission" date="2021-01" db="EMBL/GenBank/DDBJ databases">
        <authorList>
            <person name="Schikora-Tamarit M.A."/>
        </authorList>
    </citation>
    <scope>NUCLEOTIDE SEQUENCE</scope>
    <source>
        <strain evidence="5">CBS6341</strain>
    </source>
</reference>
<protein>
    <recommendedName>
        <fullName evidence="7">54S ribosomal protein L23, mitochondrial</fullName>
    </recommendedName>
</protein>
<dbReference type="PIRSF" id="PIRSF002181">
    <property type="entry name" value="Ribosomal_L13"/>
    <property type="match status" value="1"/>
</dbReference>
<evidence type="ECO:0000256" key="3">
    <source>
        <dbReference type="ARBA" id="ARBA00023274"/>
    </source>
</evidence>
<dbReference type="Proteomes" id="UP000769528">
    <property type="component" value="Unassembled WGS sequence"/>
</dbReference>
<evidence type="ECO:0000313" key="5">
    <source>
        <dbReference type="EMBL" id="KAH3679598.1"/>
    </source>
</evidence>
<dbReference type="GO" id="GO:0003729">
    <property type="term" value="F:mRNA binding"/>
    <property type="evidence" value="ECO:0007669"/>
    <property type="project" value="TreeGrafter"/>
</dbReference>
<evidence type="ECO:0008006" key="7">
    <source>
        <dbReference type="Google" id="ProtNLM"/>
    </source>
</evidence>
<dbReference type="InterPro" id="IPR023563">
    <property type="entry name" value="Ribosomal_uL13_CS"/>
</dbReference>
<dbReference type="AlphaFoldDB" id="A0A9P8PWG7"/>
<dbReference type="HAMAP" id="MF_01366">
    <property type="entry name" value="Ribosomal_uL13"/>
    <property type="match status" value="1"/>
</dbReference>
<gene>
    <name evidence="5" type="ORF">WICMUC_000830</name>
</gene>
<dbReference type="GO" id="GO:0005762">
    <property type="term" value="C:mitochondrial large ribosomal subunit"/>
    <property type="evidence" value="ECO:0007669"/>
    <property type="project" value="TreeGrafter"/>
</dbReference>
<keyword evidence="3 4" id="KW-0687">Ribonucleoprotein</keyword>
<dbReference type="GO" id="GO:0003735">
    <property type="term" value="F:structural constituent of ribosome"/>
    <property type="evidence" value="ECO:0007669"/>
    <property type="project" value="InterPro"/>
</dbReference>
<comment type="caution">
    <text evidence="5">The sequence shown here is derived from an EMBL/GenBank/DDBJ whole genome shotgun (WGS) entry which is preliminary data.</text>
</comment>
<sequence>MSQRLGRLASSIAITLMGKHKPIYDPSLDQGDYVVVTNCSKLNVTGNKFHEKLYWRHSTKPGNLKLTPMKKLVADKGFGEVLKKAVSGMLPKNSFRKQRLDRLKVVDGSETPYKQNIVAYHDQQPSVVRKIQELQPKKID</sequence>
<dbReference type="OrthoDB" id="274622at2759"/>
<evidence type="ECO:0000256" key="4">
    <source>
        <dbReference type="RuleBase" id="RU003877"/>
    </source>
</evidence>
<dbReference type="EMBL" id="JAEUBF010000267">
    <property type="protein sequence ID" value="KAH3679598.1"/>
    <property type="molecule type" value="Genomic_DNA"/>
</dbReference>
<dbReference type="NCBIfam" id="TIGR01066">
    <property type="entry name" value="rplM_bact"/>
    <property type="match status" value="1"/>
</dbReference>
<dbReference type="GO" id="GO:0017148">
    <property type="term" value="P:negative regulation of translation"/>
    <property type="evidence" value="ECO:0007669"/>
    <property type="project" value="TreeGrafter"/>
</dbReference>
<dbReference type="Gene3D" id="3.90.1180.10">
    <property type="entry name" value="Ribosomal protein L13"/>
    <property type="match status" value="1"/>
</dbReference>
<dbReference type="InterPro" id="IPR036899">
    <property type="entry name" value="Ribosomal_uL13_sf"/>
</dbReference>
<dbReference type="CDD" id="cd00392">
    <property type="entry name" value="Ribosomal_L13"/>
    <property type="match status" value="1"/>
</dbReference>
<dbReference type="Pfam" id="PF00572">
    <property type="entry name" value="Ribosomal_L13"/>
    <property type="match status" value="1"/>
</dbReference>
<comment type="similarity">
    <text evidence="1 4">Belongs to the universal ribosomal protein uL13 family.</text>
</comment>
<evidence type="ECO:0000256" key="1">
    <source>
        <dbReference type="ARBA" id="ARBA00006227"/>
    </source>
</evidence>
<reference evidence="5" key="1">
    <citation type="journal article" date="2021" name="Open Biol.">
        <title>Shared evolutionary footprints suggest mitochondrial oxidative damage underlies multiple complex I losses in fungi.</title>
        <authorList>
            <person name="Schikora-Tamarit M.A."/>
            <person name="Marcet-Houben M."/>
            <person name="Nosek J."/>
            <person name="Gabaldon T."/>
        </authorList>
    </citation>
    <scope>NUCLEOTIDE SEQUENCE</scope>
    <source>
        <strain evidence="5">CBS6341</strain>
    </source>
</reference>